<dbReference type="Proteomes" id="UP000256708">
    <property type="component" value="Unassembled WGS sequence"/>
</dbReference>
<dbReference type="RefSeq" id="WP_115564037.1">
    <property type="nucleotide sequence ID" value="NZ_QRGR01000003.1"/>
</dbReference>
<feature type="transmembrane region" description="Helical" evidence="1">
    <location>
        <begin position="14"/>
        <end position="38"/>
    </location>
</feature>
<dbReference type="EMBL" id="QRGR01000003">
    <property type="protein sequence ID" value="RDV16763.1"/>
    <property type="molecule type" value="Genomic_DNA"/>
</dbReference>
<reference evidence="4" key="1">
    <citation type="submission" date="2018-08" db="EMBL/GenBank/DDBJ databases">
        <authorList>
            <person name="Liu Z.-W."/>
            <person name="Du Z.-J."/>
        </authorList>
    </citation>
    <scope>NUCLEOTIDE SEQUENCE [LARGE SCALE GENOMIC DNA]</scope>
    <source>
        <strain evidence="4">H4X</strain>
    </source>
</reference>
<keyword evidence="1" id="KW-0472">Membrane</keyword>
<feature type="transmembrane region" description="Helical" evidence="1">
    <location>
        <begin position="146"/>
        <end position="167"/>
    </location>
</feature>
<organism evidence="3 4">
    <name type="scientific">Pontibacter diazotrophicus</name>
    <dbReference type="NCBI Taxonomy" id="1400979"/>
    <lineage>
        <taxon>Bacteria</taxon>
        <taxon>Pseudomonadati</taxon>
        <taxon>Bacteroidota</taxon>
        <taxon>Cytophagia</taxon>
        <taxon>Cytophagales</taxon>
        <taxon>Hymenobacteraceae</taxon>
        <taxon>Pontibacter</taxon>
    </lineage>
</organism>
<sequence length="272" mass="29754">MAVKERHKYIVHLLARYGCFSIGMVYLIVGVIAILSFLKMSKAAADEARMVEIIMDLPLGEVLLWILIIGLGGYIVWRVFEAVTDPYEMGGDYSGLAKRTGIALSGFGYGLVAYTTIQIMSGNSSGNEQETQLFIAEVFTWAGGRWLVGLSGLMTALAGITEFYYVAKGDYTQRIHMDEFSEGWAKAVHALAWAGFCARGILLLVLGYFFIKAAIQIDPQEIGDTDTAFDFIGAGGSVLGDIAFILVAGGTIAYGIFMFVFGSFHQFKKEYD</sequence>
<comment type="caution">
    <text evidence="3">The sequence shown here is derived from an EMBL/GenBank/DDBJ whole genome shotgun (WGS) entry which is preliminary data.</text>
</comment>
<proteinExistence type="predicted"/>
<feature type="domain" description="DUF1206" evidence="2">
    <location>
        <begin position="194"/>
        <end position="260"/>
    </location>
</feature>
<accession>A0A3D8LH54</accession>
<evidence type="ECO:0000256" key="1">
    <source>
        <dbReference type="SAM" id="Phobius"/>
    </source>
</evidence>
<keyword evidence="1" id="KW-1133">Transmembrane helix</keyword>
<feature type="domain" description="DUF1206" evidence="2">
    <location>
        <begin position="18"/>
        <end position="85"/>
    </location>
</feature>
<feature type="transmembrane region" description="Helical" evidence="1">
    <location>
        <begin position="231"/>
        <end position="261"/>
    </location>
</feature>
<keyword evidence="1" id="KW-0812">Transmembrane</keyword>
<evidence type="ECO:0000313" key="3">
    <source>
        <dbReference type="EMBL" id="RDV16763.1"/>
    </source>
</evidence>
<feature type="transmembrane region" description="Helical" evidence="1">
    <location>
        <begin position="188"/>
        <end position="211"/>
    </location>
</feature>
<keyword evidence="4" id="KW-1185">Reference proteome</keyword>
<evidence type="ECO:0000259" key="2">
    <source>
        <dbReference type="Pfam" id="PF06724"/>
    </source>
</evidence>
<feature type="domain" description="DUF1206" evidence="2">
    <location>
        <begin position="101"/>
        <end position="166"/>
    </location>
</feature>
<protein>
    <submittedName>
        <fullName evidence="3">DUF1206 domain-containing protein</fullName>
    </submittedName>
</protein>
<evidence type="ECO:0000313" key="4">
    <source>
        <dbReference type="Proteomes" id="UP000256708"/>
    </source>
</evidence>
<gene>
    <name evidence="3" type="ORF">DXT99_02995</name>
</gene>
<name>A0A3D8LH54_9BACT</name>
<dbReference type="AlphaFoldDB" id="A0A3D8LH54"/>
<dbReference type="InterPro" id="IPR009597">
    <property type="entry name" value="DUF1206"/>
</dbReference>
<dbReference type="OrthoDB" id="5702018at2"/>
<feature type="transmembrane region" description="Helical" evidence="1">
    <location>
        <begin position="59"/>
        <end position="80"/>
    </location>
</feature>
<dbReference type="Pfam" id="PF06724">
    <property type="entry name" value="DUF1206"/>
    <property type="match status" value="3"/>
</dbReference>